<comment type="caution">
    <text evidence="4">The sequence shown here is derived from an EMBL/GenBank/DDBJ whole genome shotgun (WGS) entry which is preliminary data.</text>
</comment>
<evidence type="ECO:0000256" key="1">
    <source>
        <dbReference type="ARBA" id="ARBA00008324"/>
    </source>
</evidence>
<organism evidence="4 5">
    <name type="scientific">Pararhodobacter zhoushanensis</name>
    <dbReference type="NCBI Taxonomy" id="2479545"/>
    <lineage>
        <taxon>Bacteria</taxon>
        <taxon>Pseudomonadati</taxon>
        <taxon>Pseudomonadota</taxon>
        <taxon>Alphaproteobacteria</taxon>
        <taxon>Rhodobacterales</taxon>
        <taxon>Paracoccaceae</taxon>
        <taxon>Pararhodobacter</taxon>
    </lineage>
</organism>
<dbReference type="InterPro" id="IPR006683">
    <property type="entry name" value="Thioestr_dom"/>
</dbReference>
<dbReference type="NCBIfam" id="TIGR00369">
    <property type="entry name" value="unchar_dom_1"/>
    <property type="match status" value="1"/>
</dbReference>
<accession>A0ABT3GWV7</accession>
<dbReference type="Pfam" id="PF03061">
    <property type="entry name" value="4HBT"/>
    <property type="match status" value="1"/>
</dbReference>
<dbReference type="EMBL" id="JAPDFL010000001">
    <property type="protein sequence ID" value="MCW1931993.1"/>
    <property type="molecule type" value="Genomic_DNA"/>
</dbReference>
<gene>
    <name evidence="4" type="ORF">OKW52_06885</name>
</gene>
<dbReference type="InterPro" id="IPR003736">
    <property type="entry name" value="PAAI_dom"/>
</dbReference>
<feature type="domain" description="Thioesterase" evidence="3">
    <location>
        <begin position="80"/>
        <end position="150"/>
    </location>
</feature>
<reference evidence="4 5" key="1">
    <citation type="submission" date="2022-10" db="EMBL/GenBank/DDBJ databases">
        <title>Pararhodobacter sp. nov., isolated from marine algae.</title>
        <authorList>
            <person name="Choi B.J."/>
            <person name="Kim J.M."/>
            <person name="Lee J.K."/>
            <person name="Choi D.G."/>
            <person name="Jeon C.O."/>
        </authorList>
    </citation>
    <scope>NUCLEOTIDE SEQUENCE [LARGE SCALE GENOMIC DNA]</scope>
    <source>
        <strain evidence="4 5">ZQ420</strain>
    </source>
</reference>
<dbReference type="RefSeq" id="WP_264505066.1">
    <property type="nucleotide sequence ID" value="NZ_JAPDFL010000001.1"/>
</dbReference>
<dbReference type="CDD" id="cd03443">
    <property type="entry name" value="PaaI_thioesterase"/>
    <property type="match status" value="1"/>
</dbReference>
<evidence type="ECO:0000313" key="4">
    <source>
        <dbReference type="EMBL" id="MCW1931993.1"/>
    </source>
</evidence>
<sequence length="176" mass="18174">MTTQDAPRTRTRSYSYALAALDTGAALRLSGLEYMRALAAGEIGAPPSMITTLGFSNPLDLEDGKAAFEADAADFLLNPMGAVHGGFAATLLDTVMGAAVHTSLGPGLGFTTSDLSVKYTRAILPGTGRLRAEATIVHRGRQMATAQGTVIGLADGKLYAHGSTTCLIFPLTSVKG</sequence>
<comment type="similarity">
    <text evidence="1">Belongs to the thioesterase PaaI family.</text>
</comment>
<dbReference type="Proteomes" id="UP001208938">
    <property type="component" value="Unassembled WGS sequence"/>
</dbReference>
<keyword evidence="2" id="KW-0378">Hydrolase</keyword>
<dbReference type="InterPro" id="IPR039298">
    <property type="entry name" value="ACOT13"/>
</dbReference>
<dbReference type="Gene3D" id="3.10.129.10">
    <property type="entry name" value="Hotdog Thioesterase"/>
    <property type="match status" value="1"/>
</dbReference>
<dbReference type="PANTHER" id="PTHR21660">
    <property type="entry name" value="THIOESTERASE SUPERFAMILY MEMBER-RELATED"/>
    <property type="match status" value="1"/>
</dbReference>
<dbReference type="InterPro" id="IPR029069">
    <property type="entry name" value="HotDog_dom_sf"/>
</dbReference>
<protein>
    <submittedName>
        <fullName evidence="4">PaaI family thioesterase</fullName>
    </submittedName>
</protein>
<keyword evidence="5" id="KW-1185">Reference proteome</keyword>
<evidence type="ECO:0000313" key="5">
    <source>
        <dbReference type="Proteomes" id="UP001208938"/>
    </source>
</evidence>
<evidence type="ECO:0000256" key="2">
    <source>
        <dbReference type="ARBA" id="ARBA00022801"/>
    </source>
</evidence>
<proteinExistence type="inferred from homology"/>
<name>A0ABT3GWV7_9RHOB</name>
<dbReference type="PANTHER" id="PTHR21660:SF1">
    <property type="entry name" value="ACYL-COENZYME A THIOESTERASE 13"/>
    <property type="match status" value="1"/>
</dbReference>
<evidence type="ECO:0000259" key="3">
    <source>
        <dbReference type="Pfam" id="PF03061"/>
    </source>
</evidence>
<dbReference type="SUPFAM" id="SSF54637">
    <property type="entry name" value="Thioesterase/thiol ester dehydrase-isomerase"/>
    <property type="match status" value="1"/>
</dbReference>